<dbReference type="Pfam" id="PF04865">
    <property type="entry name" value="Baseplate_J"/>
    <property type="match status" value="1"/>
</dbReference>
<dbReference type="EMBL" id="JAGQLN010000008">
    <property type="protein sequence ID" value="MCA9376796.1"/>
    <property type="molecule type" value="Genomic_DNA"/>
</dbReference>
<reference evidence="4" key="1">
    <citation type="submission" date="2020-04" db="EMBL/GenBank/DDBJ databases">
        <authorList>
            <person name="Zhang T."/>
        </authorList>
    </citation>
    <scope>NUCLEOTIDE SEQUENCE</scope>
    <source>
        <strain evidence="4">HKST-UBA17</strain>
    </source>
</reference>
<feature type="compositionally biased region" description="Polar residues" evidence="1">
    <location>
        <begin position="293"/>
        <end position="307"/>
    </location>
</feature>
<sequence length="727" mass="80188">MEEAKVKKIIVNSEHELTDLVDAIRSTDAENLIISFTEPSDLLVSPVGIEVLVEIADEEERSLIFQVLDNPAGTRNIVEAGAVYTDTMDEIPSELWEMAYTSMKNRKRDLTDSLKRTSSALSHRKETDDGTTVVDKTEVTETAEEQLNAKTDEDDGSNLETVGADEATDPMTKKELERSEFQQRIDRVLQKSKEEIATGKGKMVTHGGLAIALDHDISAEEIEEVNKEKSSNEPLIEDNSMFDTIKQTESANKKVTFDKQDKLDLTGKDLMNRNRSGLTEDRSIPITGFPKRSSMNNKGVSASGSANKTLPESIQKLVTRFKTLLGSKRFRKFGLILVVPIVLIAIATAYAIYTYTPLVKVNIYIESRPVAAERTFTGDTSVTNFDLENSKVPVKKETLKKERSDSTAATGQASRGEKATGQVRFLCGPIDGEFDVPKTILAGTTLTTNDGLQYVLISDVSFTCPSADFPTGTAEAAEFGADYNISSGKTLEIQGESDVAATTETSFTGGFEEEYTVISQADFDRVVNPLKESAFNEAEAELKRMESDGWVLVQNSVKSELDGQVLTDLPVSAEADILNVTVKTVSTALFYKRQDVESVAEELLIQVAQEEDLFNTENELDLQLSKDINSEVNVTKIEGDQITVVLTVSGSVKPEVNKNDILDNLKGKDLTEGAKYLESLSFVAKKTEISFKPDYFPVNLRYFPTRQGRILLNVKDVEPEVTDEVPQ</sequence>
<feature type="region of interest" description="Disordered" evidence="1">
    <location>
        <begin position="396"/>
        <end position="416"/>
    </location>
</feature>
<accession>A0A955I1N7</accession>
<name>A0A955I1N7_9BACT</name>
<feature type="region of interest" description="Disordered" evidence="1">
    <location>
        <begin position="281"/>
        <end position="307"/>
    </location>
</feature>
<protein>
    <submittedName>
        <fullName evidence="4">Baseplate J/gp47 family protein</fullName>
    </submittedName>
</protein>
<keyword evidence="2" id="KW-0472">Membrane</keyword>
<evidence type="ECO:0000313" key="4">
    <source>
        <dbReference type="EMBL" id="MCA9376796.1"/>
    </source>
</evidence>
<feature type="region of interest" description="Disordered" evidence="1">
    <location>
        <begin position="145"/>
        <end position="178"/>
    </location>
</feature>
<feature type="transmembrane region" description="Helical" evidence="2">
    <location>
        <begin position="333"/>
        <end position="353"/>
    </location>
</feature>
<feature type="region of interest" description="Disordered" evidence="1">
    <location>
        <begin position="107"/>
        <end position="133"/>
    </location>
</feature>
<feature type="domain" description="Baseplate protein J-like barrel" evidence="3">
    <location>
        <begin position="438"/>
        <end position="510"/>
    </location>
</feature>
<keyword evidence="2" id="KW-1133">Transmembrane helix</keyword>
<dbReference type="AlphaFoldDB" id="A0A955I1N7"/>
<comment type="caution">
    <text evidence="4">The sequence shown here is derived from an EMBL/GenBank/DDBJ whole genome shotgun (WGS) entry which is preliminary data.</text>
</comment>
<evidence type="ECO:0000313" key="5">
    <source>
        <dbReference type="Proteomes" id="UP000741282"/>
    </source>
</evidence>
<proteinExistence type="predicted"/>
<evidence type="ECO:0000259" key="3">
    <source>
        <dbReference type="Pfam" id="PF04865"/>
    </source>
</evidence>
<evidence type="ECO:0000256" key="1">
    <source>
        <dbReference type="SAM" id="MobiDB-lite"/>
    </source>
</evidence>
<organism evidence="4 5">
    <name type="scientific">Candidatus Dojkabacteria bacterium</name>
    <dbReference type="NCBI Taxonomy" id="2099670"/>
    <lineage>
        <taxon>Bacteria</taxon>
        <taxon>Candidatus Dojkabacteria</taxon>
    </lineage>
</organism>
<feature type="compositionally biased region" description="Basic and acidic residues" evidence="1">
    <location>
        <begin position="396"/>
        <end position="405"/>
    </location>
</feature>
<dbReference type="InterPro" id="IPR006949">
    <property type="entry name" value="Barrel_Baseplate_J-like"/>
</dbReference>
<reference evidence="4" key="2">
    <citation type="journal article" date="2021" name="Microbiome">
        <title>Successional dynamics and alternative stable states in a saline activated sludge microbial community over 9 years.</title>
        <authorList>
            <person name="Wang Y."/>
            <person name="Ye J."/>
            <person name="Ju F."/>
            <person name="Liu L."/>
            <person name="Boyd J.A."/>
            <person name="Deng Y."/>
            <person name="Parks D.H."/>
            <person name="Jiang X."/>
            <person name="Yin X."/>
            <person name="Woodcroft B.J."/>
            <person name="Tyson G.W."/>
            <person name="Hugenholtz P."/>
            <person name="Polz M.F."/>
            <person name="Zhang T."/>
        </authorList>
    </citation>
    <scope>NUCLEOTIDE SEQUENCE</scope>
    <source>
        <strain evidence="4">HKST-UBA17</strain>
    </source>
</reference>
<gene>
    <name evidence="4" type="ORF">KC685_02660</name>
</gene>
<keyword evidence="2" id="KW-0812">Transmembrane</keyword>
<dbReference type="Proteomes" id="UP000741282">
    <property type="component" value="Unassembled WGS sequence"/>
</dbReference>
<evidence type="ECO:0000256" key="2">
    <source>
        <dbReference type="SAM" id="Phobius"/>
    </source>
</evidence>